<feature type="active site" description="Proton acceptor" evidence="6">
    <location>
        <position position="329"/>
    </location>
</feature>
<dbReference type="Pfam" id="PF14200">
    <property type="entry name" value="RicinB_lectin_2"/>
    <property type="match status" value="1"/>
</dbReference>
<dbReference type="CDD" id="cd09004">
    <property type="entry name" value="GH43_bXyl-like"/>
    <property type="match status" value="1"/>
</dbReference>
<accession>A0A0C5VFC5</accession>
<dbReference type="InterPro" id="IPR006710">
    <property type="entry name" value="Glyco_hydro_43"/>
</dbReference>
<dbReference type="Proteomes" id="UP000032266">
    <property type="component" value="Chromosome"/>
</dbReference>
<dbReference type="KEGG" id="gsn:YC6258_00052"/>
<evidence type="ECO:0000256" key="3">
    <source>
        <dbReference type="ARBA" id="ARBA00022801"/>
    </source>
</evidence>
<dbReference type="Gene3D" id="2.80.10.50">
    <property type="match status" value="2"/>
</dbReference>
<keyword evidence="5 8" id="KW-0326">Glycosidase</keyword>
<dbReference type="SUPFAM" id="SSF50370">
    <property type="entry name" value="Ricin B-like lectins"/>
    <property type="match status" value="1"/>
</dbReference>
<dbReference type="HOGENOM" id="CLU_458402_0_0_6"/>
<dbReference type="AlphaFoldDB" id="A0A0C5VFC5"/>
<dbReference type="EMBL" id="CP007142">
    <property type="protein sequence ID" value="AJQ92108.1"/>
    <property type="molecule type" value="Genomic_DNA"/>
</dbReference>
<dbReference type="OrthoDB" id="7053703at2"/>
<proteinExistence type="inferred from homology"/>
<feature type="domain" description="Ricin B lectin" evidence="10">
    <location>
        <begin position="170"/>
        <end position="307"/>
    </location>
</feature>
<evidence type="ECO:0000313" key="12">
    <source>
        <dbReference type="Proteomes" id="UP000032266"/>
    </source>
</evidence>
<dbReference type="CDD" id="cd23265">
    <property type="entry name" value="beta-trefoil_ABD_ABFB-like"/>
    <property type="match status" value="1"/>
</dbReference>
<reference evidence="11 12" key="1">
    <citation type="submission" date="2014-01" db="EMBL/GenBank/DDBJ databases">
        <title>Full genme sequencing of cellulolytic bacterium Gynuella sunshinyii YC6258T gen. nov., sp. nov.</title>
        <authorList>
            <person name="Khan H."/>
            <person name="Chung E.J."/>
            <person name="Chung Y.R."/>
        </authorList>
    </citation>
    <scope>NUCLEOTIDE SEQUENCE [LARGE SCALE GENOMIC DNA]</scope>
    <source>
        <strain evidence="11 12">YC6258</strain>
    </source>
</reference>
<dbReference type="Pfam" id="PF04616">
    <property type="entry name" value="Glyco_hydro_43"/>
    <property type="match status" value="1"/>
</dbReference>
<dbReference type="Pfam" id="PF05270">
    <property type="entry name" value="AbfB"/>
    <property type="match status" value="1"/>
</dbReference>
<keyword evidence="12" id="KW-1185">Reference proteome</keyword>
<evidence type="ECO:0000256" key="7">
    <source>
        <dbReference type="PIRSR" id="PIRSR606710-2"/>
    </source>
</evidence>
<sequence>MRHSNPKNTNKQVAALAAVFALLAGAAHAKSIQSYSDGGYIVHAGESPAILVTDGFQQSNGQWKKVAGLASSDCVSFESVYSAGYYLRHYNFEVILTKNDNSQVFREDATFCERPGLGEVNHTSFEAYNYPGYYIKHSGTRLGLIELDAASSEQAKRDATFSLIDDVVDGQIYYIQNRNSGKCLRTLDSSTADAASIVQYSCGHSDAEQWQFKSIGNHEYNIIQVGSGKFADIDGASTSAGGNNIIWPGNGRDNQKWEVVDQGDGFFHIVNVHSGLLLDISSGSSADNANNIQWPDNQGTNQDWRFIHASIDNFSSNPILSEVGVDLADPDVIYANNRFYLYPTTVPSRDWLSTNMHVYSSSDFVNWQDDGEIVSNQNFTWEDIKFWAPAIEARNGKFYFYFSLNHNIAVAVADSPTGPFTDPLGAPLVSGHIDPDVFVDDDGQGYLYYGQGYPRVKRLNEDMISTTGPEIALEAPNMREGIYMFKRNGVYYLSWSVDDARSDNYHVEYSMGQSPLGPFEYQGVLLEKAGELVGTGHHSIIQMPDSDDWYIVYHRHFVPDGGGQYREIATQRLTFNSDGTIQQVVPQHTFKKPVQ</sequence>
<dbReference type="Gene3D" id="2.115.10.20">
    <property type="entry name" value="Glycosyl hydrolase domain, family 43"/>
    <property type="match status" value="1"/>
</dbReference>
<keyword evidence="2" id="KW-0858">Xylan degradation</keyword>
<dbReference type="InterPro" id="IPR036195">
    <property type="entry name" value="AbfB_ABD_sf"/>
</dbReference>
<evidence type="ECO:0000256" key="2">
    <source>
        <dbReference type="ARBA" id="ARBA00022651"/>
    </source>
</evidence>
<comment type="similarity">
    <text evidence="1 8">Belongs to the glycosyl hydrolase 43 family.</text>
</comment>
<dbReference type="GO" id="GO:0046373">
    <property type="term" value="P:L-arabinose metabolic process"/>
    <property type="evidence" value="ECO:0007669"/>
    <property type="project" value="InterPro"/>
</dbReference>
<dbReference type="RefSeq" id="WP_052829954.1">
    <property type="nucleotide sequence ID" value="NZ_CP007142.1"/>
</dbReference>
<dbReference type="SMART" id="SM00458">
    <property type="entry name" value="RICIN"/>
    <property type="match status" value="1"/>
</dbReference>
<keyword evidence="3 8" id="KW-0378">Hydrolase</keyword>
<evidence type="ECO:0000313" key="11">
    <source>
        <dbReference type="EMBL" id="AJQ92108.1"/>
    </source>
</evidence>
<dbReference type="InterPro" id="IPR000772">
    <property type="entry name" value="Ricin_B_lectin"/>
</dbReference>
<gene>
    <name evidence="11" type="ORF">YC6258_00052</name>
</gene>
<keyword evidence="2" id="KW-0624">Polysaccharide degradation</keyword>
<feature type="signal peptide" evidence="9">
    <location>
        <begin position="1"/>
        <end position="29"/>
    </location>
</feature>
<feature type="chain" id="PRO_5002194519" evidence="9">
    <location>
        <begin position="30"/>
        <end position="595"/>
    </location>
</feature>
<evidence type="ECO:0000256" key="9">
    <source>
        <dbReference type="SAM" id="SignalP"/>
    </source>
</evidence>
<evidence type="ECO:0000256" key="4">
    <source>
        <dbReference type="ARBA" id="ARBA00023277"/>
    </source>
</evidence>
<dbReference type="SUPFAM" id="SSF110221">
    <property type="entry name" value="AbfB domain"/>
    <property type="match status" value="1"/>
</dbReference>
<name>A0A0C5VFC5_9GAMM</name>
<organism evidence="11 12">
    <name type="scientific">Gynuella sunshinyii YC6258</name>
    <dbReference type="NCBI Taxonomy" id="1445510"/>
    <lineage>
        <taxon>Bacteria</taxon>
        <taxon>Pseudomonadati</taxon>
        <taxon>Pseudomonadota</taxon>
        <taxon>Gammaproteobacteria</taxon>
        <taxon>Oceanospirillales</taxon>
        <taxon>Saccharospirillaceae</taxon>
        <taxon>Gynuella</taxon>
    </lineage>
</organism>
<dbReference type="PROSITE" id="PS50231">
    <property type="entry name" value="RICIN_B_LECTIN"/>
    <property type="match status" value="1"/>
</dbReference>
<dbReference type="SUPFAM" id="SSF75005">
    <property type="entry name" value="Arabinanase/levansucrase/invertase"/>
    <property type="match status" value="1"/>
</dbReference>
<evidence type="ECO:0000259" key="10">
    <source>
        <dbReference type="SMART" id="SM00458"/>
    </source>
</evidence>
<dbReference type="InterPro" id="IPR052176">
    <property type="entry name" value="Glycosyl_Hydrlase_43_Enz"/>
</dbReference>
<keyword evidence="9" id="KW-0732">Signal</keyword>
<dbReference type="GO" id="GO:0045493">
    <property type="term" value="P:xylan catabolic process"/>
    <property type="evidence" value="ECO:0007669"/>
    <property type="project" value="UniProtKB-KW"/>
</dbReference>
<evidence type="ECO:0000256" key="8">
    <source>
        <dbReference type="RuleBase" id="RU361187"/>
    </source>
</evidence>
<evidence type="ECO:0000256" key="6">
    <source>
        <dbReference type="PIRSR" id="PIRSR606710-1"/>
    </source>
</evidence>
<dbReference type="InterPro" id="IPR023296">
    <property type="entry name" value="Glyco_hydro_beta-prop_sf"/>
</dbReference>
<evidence type="ECO:0000256" key="5">
    <source>
        <dbReference type="ARBA" id="ARBA00023295"/>
    </source>
</evidence>
<evidence type="ECO:0000256" key="1">
    <source>
        <dbReference type="ARBA" id="ARBA00009865"/>
    </source>
</evidence>
<dbReference type="STRING" id="1445510.YC6258_00052"/>
<protein>
    <submittedName>
        <fullName evidence="11">Beta-xylosidase</fullName>
        <ecNumber evidence="11">3.2.1.8</ecNumber>
    </submittedName>
</protein>
<dbReference type="InterPro" id="IPR007934">
    <property type="entry name" value="AbfB_ABD"/>
</dbReference>
<feature type="site" description="Important for catalytic activity, responsible for pKa modulation of the active site Glu and correct orientation of both the proton donor and substrate" evidence="7">
    <location>
        <position position="434"/>
    </location>
</feature>
<dbReference type="InterPro" id="IPR035992">
    <property type="entry name" value="Ricin_B-like_lectins"/>
</dbReference>
<dbReference type="EC" id="3.2.1.8" evidence="11"/>
<dbReference type="PANTHER" id="PTHR43772">
    <property type="entry name" value="ENDO-1,4-BETA-XYLANASE"/>
    <property type="match status" value="1"/>
</dbReference>
<keyword evidence="4" id="KW-0119">Carbohydrate metabolism</keyword>
<dbReference type="GO" id="GO:0046556">
    <property type="term" value="F:alpha-L-arabinofuranosidase activity"/>
    <property type="evidence" value="ECO:0007669"/>
    <property type="project" value="InterPro"/>
</dbReference>
<dbReference type="GO" id="GO:0031176">
    <property type="term" value="F:endo-1,4-beta-xylanase activity"/>
    <property type="evidence" value="ECO:0007669"/>
    <property type="project" value="UniProtKB-EC"/>
</dbReference>
<dbReference type="PANTHER" id="PTHR43772:SF2">
    <property type="entry name" value="PUTATIVE (AFU_ORTHOLOGUE AFUA_2G04480)-RELATED"/>
    <property type="match status" value="1"/>
</dbReference>
<feature type="active site" description="Proton donor" evidence="6">
    <location>
        <position position="480"/>
    </location>
</feature>